<gene>
    <name evidence="1" type="ORF">M422DRAFT_32278</name>
</gene>
<evidence type="ECO:0000313" key="2">
    <source>
        <dbReference type="Proteomes" id="UP000054279"/>
    </source>
</evidence>
<dbReference type="EMBL" id="KN837144">
    <property type="protein sequence ID" value="KIJ40459.1"/>
    <property type="molecule type" value="Genomic_DNA"/>
</dbReference>
<name>A0A0C9V047_SPHS4</name>
<protein>
    <submittedName>
        <fullName evidence="1">Uncharacterized protein</fullName>
    </submittedName>
</protein>
<accession>A0A0C9V047</accession>
<organism evidence="1 2">
    <name type="scientific">Sphaerobolus stellatus (strain SS14)</name>
    <dbReference type="NCBI Taxonomy" id="990650"/>
    <lineage>
        <taxon>Eukaryota</taxon>
        <taxon>Fungi</taxon>
        <taxon>Dikarya</taxon>
        <taxon>Basidiomycota</taxon>
        <taxon>Agaricomycotina</taxon>
        <taxon>Agaricomycetes</taxon>
        <taxon>Phallomycetidae</taxon>
        <taxon>Geastrales</taxon>
        <taxon>Sphaerobolaceae</taxon>
        <taxon>Sphaerobolus</taxon>
    </lineage>
</organism>
<evidence type="ECO:0000313" key="1">
    <source>
        <dbReference type="EMBL" id="KIJ40459.1"/>
    </source>
</evidence>
<dbReference type="Proteomes" id="UP000054279">
    <property type="component" value="Unassembled WGS sequence"/>
</dbReference>
<sequence length="60" mass="7233">MLESSCLFSAQEYHNRLTKLDDKIFERPKLKTDDNFMQNTQAKKFWHELILRRVPSCFAL</sequence>
<dbReference type="HOGENOM" id="CLU_2967538_0_0_1"/>
<proteinExistence type="predicted"/>
<keyword evidence="2" id="KW-1185">Reference proteome</keyword>
<reference evidence="1 2" key="1">
    <citation type="submission" date="2014-06" db="EMBL/GenBank/DDBJ databases">
        <title>Evolutionary Origins and Diversification of the Mycorrhizal Mutualists.</title>
        <authorList>
            <consortium name="DOE Joint Genome Institute"/>
            <consortium name="Mycorrhizal Genomics Consortium"/>
            <person name="Kohler A."/>
            <person name="Kuo A."/>
            <person name="Nagy L.G."/>
            <person name="Floudas D."/>
            <person name="Copeland A."/>
            <person name="Barry K.W."/>
            <person name="Cichocki N."/>
            <person name="Veneault-Fourrey C."/>
            <person name="LaButti K."/>
            <person name="Lindquist E.A."/>
            <person name="Lipzen A."/>
            <person name="Lundell T."/>
            <person name="Morin E."/>
            <person name="Murat C."/>
            <person name="Riley R."/>
            <person name="Ohm R."/>
            <person name="Sun H."/>
            <person name="Tunlid A."/>
            <person name="Henrissat B."/>
            <person name="Grigoriev I.V."/>
            <person name="Hibbett D.S."/>
            <person name="Martin F."/>
        </authorList>
    </citation>
    <scope>NUCLEOTIDE SEQUENCE [LARGE SCALE GENOMIC DNA]</scope>
    <source>
        <strain evidence="1 2">SS14</strain>
    </source>
</reference>
<dbReference type="AlphaFoldDB" id="A0A0C9V047"/>